<dbReference type="PANTHER" id="PTHR37829:SF3">
    <property type="entry name" value="PROTEIN JAYE-RELATED"/>
    <property type="match status" value="1"/>
</dbReference>
<dbReference type="EMBL" id="CP028102">
    <property type="protein sequence ID" value="AVQ19189.1"/>
    <property type="molecule type" value="Genomic_DNA"/>
</dbReference>
<dbReference type="RefSeq" id="WP_005885709.1">
    <property type="nucleotide sequence ID" value="NZ_CAXSWX010000004.1"/>
</dbReference>
<reference evidence="4" key="1">
    <citation type="journal article" date="2018" name="MSphere">
        <title>Fusobacterium Genomics Using MinION and Illumina Sequencing Enables Genome Completion and Correction.</title>
        <authorList>
            <person name="Todd S.M."/>
            <person name="Settlage R.E."/>
            <person name="Lahmers K.K."/>
            <person name="Slade D.J."/>
        </authorList>
    </citation>
    <scope>NUCLEOTIDE SEQUENCE [LARGE SCALE GENOMIC DNA]</scope>
    <source>
        <strain evidence="4">ATCC 9817</strain>
    </source>
</reference>
<sequence>MSDERINKKVNDMAEMISYNTSTGSFARDIITSVAIEMVKEEDDYSEQLDKRLIDTATGTDLDISCADKALDRLQATKSTGQVKITGVNGSLIKKGYIVINSSTATEYEILEEKTIENISTTVKIQCTKAGTVGNCEVGQINKFGEEYTGLSKVENLENITNGTDIETDDNFRKRALDYIRKPRMSWNKYVFEDKAKEVKGVEHSHCIPRWSGAGTVKLVITEQGKEVVSSELKEKVKNYIDLEIISDIDLTVEGVEINRVDIVVKGTISSDFNEEAAKTTLTEKLNNFFFENLFQEKIFYFDIVETIQHAGCITKIGDITVAGSRNDIELNENKLCKVNTITINPLE</sequence>
<evidence type="ECO:0000313" key="3">
    <source>
        <dbReference type="EMBL" id="AVQ19189.1"/>
    </source>
</evidence>
<evidence type="ECO:0000259" key="2">
    <source>
        <dbReference type="Pfam" id="PF26078"/>
    </source>
</evidence>
<proteinExistence type="predicted"/>
<dbReference type="Proteomes" id="UP000240258">
    <property type="component" value="Chromosome"/>
</dbReference>
<protein>
    <recommendedName>
        <fullName evidence="5">Baseplate J-like protein</fullName>
    </recommendedName>
</protein>
<evidence type="ECO:0008006" key="5">
    <source>
        <dbReference type="Google" id="ProtNLM"/>
    </source>
</evidence>
<feature type="domain" description="Baseplate J-like central" evidence="2">
    <location>
        <begin position="188"/>
        <end position="242"/>
    </location>
</feature>
<dbReference type="InterPro" id="IPR006949">
    <property type="entry name" value="Barrel_Baseplate_J-like"/>
</dbReference>
<keyword evidence="4" id="KW-1185">Reference proteome</keyword>
<organism evidence="3 4">
    <name type="scientific">Fusobacterium mortiferum ATCC 9817</name>
    <dbReference type="NCBI Taxonomy" id="469616"/>
    <lineage>
        <taxon>Bacteria</taxon>
        <taxon>Fusobacteriati</taxon>
        <taxon>Fusobacteriota</taxon>
        <taxon>Fusobacteriia</taxon>
        <taxon>Fusobacteriales</taxon>
        <taxon>Fusobacteriaceae</taxon>
        <taxon>Fusobacterium</taxon>
    </lineage>
</organism>
<feature type="domain" description="Baseplate protein J-like barrel" evidence="1">
    <location>
        <begin position="82"/>
        <end position="163"/>
    </location>
</feature>
<evidence type="ECO:0000313" key="4">
    <source>
        <dbReference type="Proteomes" id="UP000240258"/>
    </source>
</evidence>
<dbReference type="Pfam" id="PF26078">
    <property type="entry name" value="Baseplate_J_M"/>
    <property type="match status" value="1"/>
</dbReference>
<dbReference type="Pfam" id="PF04865">
    <property type="entry name" value="Baseplate_J"/>
    <property type="match status" value="1"/>
</dbReference>
<dbReference type="InterPro" id="IPR058531">
    <property type="entry name" value="Baseplate_J_M"/>
</dbReference>
<dbReference type="GeneID" id="62763626"/>
<gene>
    <name evidence="3" type="ORF">C4N19_08810</name>
</gene>
<accession>A0ABN5JB81</accession>
<dbReference type="InterPro" id="IPR052399">
    <property type="entry name" value="Phage_Baseplate_Assmbl_Protein"/>
</dbReference>
<evidence type="ECO:0000259" key="1">
    <source>
        <dbReference type="Pfam" id="PF04865"/>
    </source>
</evidence>
<dbReference type="PANTHER" id="PTHR37829">
    <property type="entry name" value="PHAGE-LIKE ELEMENT PBSX PROTEIN XKDT"/>
    <property type="match status" value="1"/>
</dbReference>
<name>A0ABN5JB81_FUSMR</name>